<name>A0A2P8DRB8_9ACTN</name>
<sequence>MAITRTKPEIPATPGLPHGVPTTLPAFLATGPLSKLAAEFGRLASQYASRAEAHRQIANPAALNAAVQQDDLDHALAVRNGEDDPGPVNVTAWRENEETARRAVAGSRDAIKLAWADLLEKLADEDAGGKLLGEIEHRRDDARARLAEAVEQVRSIMAELDMADDEATFARRAHEYAIERVTGHKFNSTQARMWPQGAVVGQPKPIILNARPEPSENVLATLAAYRQG</sequence>
<evidence type="ECO:0000313" key="2">
    <source>
        <dbReference type="EMBL" id="PSK99762.1"/>
    </source>
</evidence>
<accession>A0A2P8DRB8</accession>
<proteinExistence type="predicted"/>
<comment type="caution">
    <text evidence="2">The sequence shown here is derived from an EMBL/GenBank/DDBJ whole genome shotgun (WGS) entry which is preliminary data.</text>
</comment>
<dbReference type="EMBL" id="PYGE01000017">
    <property type="protein sequence ID" value="PSK99762.1"/>
    <property type="molecule type" value="Genomic_DNA"/>
</dbReference>
<gene>
    <name evidence="2" type="ORF">CLV30_11765</name>
</gene>
<keyword evidence="3" id="KW-1185">Reference proteome</keyword>
<feature type="coiled-coil region" evidence="1">
    <location>
        <begin position="132"/>
        <end position="166"/>
    </location>
</feature>
<dbReference type="AlphaFoldDB" id="A0A2P8DRB8"/>
<dbReference type="Proteomes" id="UP000243528">
    <property type="component" value="Unassembled WGS sequence"/>
</dbReference>
<evidence type="ECO:0000313" key="3">
    <source>
        <dbReference type="Proteomes" id="UP000243528"/>
    </source>
</evidence>
<evidence type="ECO:0000256" key="1">
    <source>
        <dbReference type="SAM" id="Coils"/>
    </source>
</evidence>
<dbReference type="RefSeq" id="WP_129711127.1">
    <property type="nucleotide sequence ID" value="NZ_PYGE01000017.1"/>
</dbReference>
<reference evidence="2 3" key="1">
    <citation type="submission" date="2018-03" db="EMBL/GenBank/DDBJ databases">
        <title>Genomic Encyclopedia of Archaeal and Bacterial Type Strains, Phase II (KMG-II): from individual species to whole genera.</title>
        <authorList>
            <person name="Goeker M."/>
        </authorList>
    </citation>
    <scope>NUCLEOTIDE SEQUENCE [LARGE SCALE GENOMIC DNA]</scope>
    <source>
        <strain evidence="2 3">DSM 45211</strain>
    </source>
</reference>
<protein>
    <submittedName>
        <fullName evidence="2">Uncharacterized protein</fullName>
    </submittedName>
</protein>
<keyword evidence="1" id="KW-0175">Coiled coil</keyword>
<organism evidence="2 3">
    <name type="scientific">Haloactinopolyspora alba</name>
    <dbReference type="NCBI Taxonomy" id="648780"/>
    <lineage>
        <taxon>Bacteria</taxon>
        <taxon>Bacillati</taxon>
        <taxon>Actinomycetota</taxon>
        <taxon>Actinomycetes</taxon>
        <taxon>Jiangellales</taxon>
        <taxon>Jiangellaceae</taxon>
        <taxon>Haloactinopolyspora</taxon>
    </lineage>
</organism>